<keyword evidence="1" id="KW-0812">Transmembrane</keyword>
<reference evidence="2 3" key="1">
    <citation type="submission" date="2018-05" db="EMBL/GenBank/DDBJ databases">
        <title>Genetic diversity of glacier-inhabiting Cryobacterium bacteria in China and description of Cryobacterium mengkeensis sp. nov. and Arthrobacter glacialis sp. nov.</title>
        <authorList>
            <person name="Liu Q."/>
            <person name="Xin Y.-H."/>
        </authorList>
    </citation>
    <scope>NUCLEOTIDE SEQUENCE [LARGE SCALE GENOMIC DNA]</scope>
    <source>
        <strain evidence="2 3">SK-1</strain>
    </source>
</reference>
<keyword evidence="3" id="KW-1185">Reference proteome</keyword>
<dbReference type="RefSeq" id="WP_110128245.1">
    <property type="nucleotide sequence ID" value="NZ_QHLY01000012.1"/>
</dbReference>
<evidence type="ECO:0000256" key="1">
    <source>
        <dbReference type="SAM" id="Phobius"/>
    </source>
</evidence>
<dbReference type="Proteomes" id="UP000246722">
    <property type="component" value="Unassembled WGS sequence"/>
</dbReference>
<sequence>MNRITTALLAALEALIVVAIGVGIALVPLTILWGTHYGLSIDWFVFWRAAVDVWLLGNGVDLAVQLPVEVTTALGLAGAEAPFSLTIALLGFAVLAVLLGVRTGRRAAATRYAFTAAGAAVAGYALLAALLTLTAGQTIVTPAPVQGILLPTLVFAAGVLIGMTTGARAARPELPAWLSRPVGDQLSRIPAEVRTQLTAALRGGTAVTAAILALSGLAVFVAVLANFATVIGLYETLQTDVMGGIALTIGQLAFIPNLVIWAASWFIGPGIVLGTGSTVSPLGTSLATVPGLPLFGVLPQGTLEFGFLGLLVPVLVGFVLAVIVRQGLDRRPNAPHGPVPMLVTGVLIGIVAGILLGLAAWASTGAMGPGRLADVGPNPLLVGSLAALEVGVAAALGMLVGGRRAPGSIDRAEEVSTKR</sequence>
<evidence type="ECO:0000313" key="3">
    <source>
        <dbReference type="Proteomes" id="UP000246722"/>
    </source>
</evidence>
<evidence type="ECO:0000313" key="2">
    <source>
        <dbReference type="EMBL" id="PXA68579.1"/>
    </source>
</evidence>
<keyword evidence="1" id="KW-0472">Membrane</keyword>
<feature type="transmembrane region" description="Helical" evidence="1">
    <location>
        <begin position="279"/>
        <end position="299"/>
    </location>
</feature>
<feature type="transmembrane region" description="Helical" evidence="1">
    <location>
        <begin position="381"/>
        <end position="401"/>
    </location>
</feature>
<feature type="transmembrane region" description="Helical" evidence="1">
    <location>
        <begin position="7"/>
        <end position="33"/>
    </location>
</feature>
<comment type="caution">
    <text evidence="2">The sequence shown here is derived from an EMBL/GenBank/DDBJ whole genome shotgun (WGS) entry which is preliminary data.</text>
</comment>
<dbReference type="OrthoDB" id="3742900at2"/>
<feature type="transmembrane region" description="Helical" evidence="1">
    <location>
        <begin position="245"/>
        <end position="267"/>
    </location>
</feature>
<organism evidence="2 3">
    <name type="scientific">Cryobacterium arcticum</name>
    <dbReference type="NCBI Taxonomy" id="670052"/>
    <lineage>
        <taxon>Bacteria</taxon>
        <taxon>Bacillati</taxon>
        <taxon>Actinomycetota</taxon>
        <taxon>Actinomycetes</taxon>
        <taxon>Micrococcales</taxon>
        <taxon>Microbacteriaceae</taxon>
        <taxon>Cryobacterium</taxon>
    </lineage>
</organism>
<keyword evidence="1" id="KW-1133">Transmembrane helix</keyword>
<feature type="transmembrane region" description="Helical" evidence="1">
    <location>
        <begin position="206"/>
        <end position="233"/>
    </location>
</feature>
<dbReference type="Pfam" id="PF19877">
    <property type="entry name" value="DUF6350"/>
    <property type="match status" value="1"/>
</dbReference>
<proteinExistence type="predicted"/>
<feature type="transmembrane region" description="Helical" evidence="1">
    <location>
        <begin position="113"/>
        <end position="136"/>
    </location>
</feature>
<dbReference type="AlphaFoldDB" id="A0A317ZTT7"/>
<feature type="transmembrane region" description="Helical" evidence="1">
    <location>
        <begin position="340"/>
        <end position="361"/>
    </location>
</feature>
<feature type="transmembrane region" description="Helical" evidence="1">
    <location>
        <begin position="305"/>
        <end position="328"/>
    </location>
</feature>
<protein>
    <submittedName>
        <fullName evidence="2">Uncharacterized protein</fullName>
    </submittedName>
</protein>
<dbReference type="InterPro" id="IPR045931">
    <property type="entry name" value="DUF6350"/>
</dbReference>
<name>A0A317ZTT7_9MICO</name>
<dbReference type="EMBL" id="QHLY01000012">
    <property type="protein sequence ID" value="PXA68579.1"/>
    <property type="molecule type" value="Genomic_DNA"/>
</dbReference>
<feature type="transmembrane region" description="Helical" evidence="1">
    <location>
        <begin position="148"/>
        <end position="170"/>
    </location>
</feature>
<accession>A0A317ZTT7</accession>
<gene>
    <name evidence="2" type="ORF">CTB96_18500</name>
</gene>
<feature type="transmembrane region" description="Helical" evidence="1">
    <location>
        <begin position="81"/>
        <end position="101"/>
    </location>
</feature>